<keyword evidence="2" id="KW-1185">Reference proteome</keyword>
<evidence type="ECO:0000313" key="1">
    <source>
        <dbReference type="EMBL" id="GEO02407.1"/>
    </source>
</evidence>
<dbReference type="PANTHER" id="PTHR38477:SF1">
    <property type="entry name" value="MUREIN L,D-TRANSPEPTIDASE CATALYTIC DOMAIN FAMILY PROTEIN"/>
    <property type="match status" value="1"/>
</dbReference>
<dbReference type="AlphaFoldDB" id="A0A512AS68"/>
<reference evidence="1 2" key="1">
    <citation type="submission" date="2019-07" db="EMBL/GenBank/DDBJ databases">
        <title>Whole genome shotgun sequence of Adhaeribacter aerolatus NBRC 106133.</title>
        <authorList>
            <person name="Hosoyama A."/>
            <person name="Uohara A."/>
            <person name="Ohji S."/>
            <person name="Ichikawa N."/>
        </authorList>
    </citation>
    <scope>NUCLEOTIDE SEQUENCE [LARGE SCALE GENOMIC DNA]</scope>
    <source>
        <strain evidence="1 2">NBRC 106133</strain>
    </source>
</reference>
<comment type="caution">
    <text evidence="1">The sequence shown here is derived from an EMBL/GenBank/DDBJ whole genome shotgun (WGS) entry which is preliminary data.</text>
</comment>
<name>A0A512AS68_9BACT</name>
<accession>A0A512AS68</accession>
<dbReference type="Proteomes" id="UP000321532">
    <property type="component" value="Unassembled WGS sequence"/>
</dbReference>
<proteinExistence type="predicted"/>
<protein>
    <recommendedName>
        <fullName evidence="3">Murein L,D-transpeptidase catalytic domain family protein</fullName>
    </recommendedName>
</protein>
<dbReference type="PANTHER" id="PTHR38477">
    <property type="entry name" value="HYPOTHETICAL EXPORTED PROTEIN"/>
    <property type="match status" value="1"/>
</dbReference>
<dbReference type="InterPro" id="IPR032676">
    <property type="entry name" value="YkuD_2"/>
</dbReference>
<organism evidence="1 2">
    <name type="scientific">Adhaeribacter aerolatus</name>
    <dbReference type="NCBI Taxonomy" id="670289"/>
    <lineage>
        <taxon>Bacteria</taxon>
        <taxon>Pseudomonadati</taxon>
        <taxon>Bacteroidota</taxon>
        <taxon>Cytophagia</taxon>
        <taxon>Cytophagales</taxon>
        <taxon>Hymenobacteraceae</taxon>
        <taxon>Adhaeribacter</taxon>
    </lineage>
</organism>
<evidence type="ECO:0008006" key="3">
    <source>
        <dbReference type="Google" id="ProtNLM"/>
    </source>
</evidence>
<gene>
    <name evidence="1" type="ORF">AAE02nite_00710</name>
</gene>
<evidence type="ECO:0000313" key="2">
    <source>
        <dbReference type="Proteomes" id="UP000321532"/>
    </source>
</evidence>
<sequence>MQKQGATVVAPNSEALKFIQFELEVYDLYEQIGLEQAGLSLEVFNQALVGYLNLLHAGLVQNNRTLTIADFDKSSSEKRFWVIDIQNKVILHQSLVAHGKNSGWDVAEEFSNVIQSEKSSLGFFVTQNTYQGRHGLSLKLVGMDEDYNKNAYDRNIVVHGAEYVSEDFVKQHGRLGRSQGCPALPMKNHKEIIQDIKDGSVLYLHASKADYNSKLLDTEVAMNTFFKQPVPAYAYN</sequence>
<dbReference type="Pfam" id="PF13645">
    <property type="entry name" value="YkuD_2"/>
    <property type="match status" value="1"/>
</dbReference>
<dbReference type="EMBL" id="BJYS01000001">
    <property type="protein sequence ID" value="GEO02407.1"/>
    <property type="molecule type" value="Genomic_DNA"/>
</dbReference>